<keyword evidence="8" id="KW-0539">Nucleus</keyword>
<proteinExistence type="predicted"/>
<dbReference type="InterPro" id="IPR039583">
    <property type="entry name" value="TCFL5/SOLH1/2"/>
</dbReference>
<dbReference type="GO" id="GO:0005634">
    <property type="term" value="C:nucleus"/>
    <property type="evidence" value="ECO:0007669"/>
    <property type="project" value="UniProtKB-SubCell"/>
</dbReference>
<dbReference type="CDD" id="cd19683">
    <property type="entry name" value="bHLH_SOHLH_like"/>
    <property type="match status" value="1"/>
</dbReference>
<evidence type="ECO:0000256" key="1">
    <source>
        <dbReference type="ARBA" id="ARBA00004123"/>
    </source>
</evidence>
<evidence type="ECO:0000256" key="7">
    <source>
        <dbReference type="ARBA" id="ARBA00023163"/>
    </source>
</evidence>
<dbReference type="Proteomes" id="UP001159428">
    <property type="component" value="Unassembled WGS sequence"/>
</dbReference>
<evidence type="ECO:0000256" key="8">
    <source>
        <dbReference type="ARBA" id="ARBA00023242"/>
    </source>
</evidence>
<evidence type="ECO:0000256" key="6">
    <source>
        <dbReference type="ARBA" id="ARBA00023125"/>
    </source>
</evidence>
<feature type="compositionally biased region" description="Polar residues" evidence="9">
    <location>
        <begin position="341"/>
        <end position="353"/>
    </location>
</feature>
<reference evidence="11 12" key="1">
    <citation type="submission" date="2022-05" db="EMBL/GenBank/DDBJ databases">
        <authorList>
            <consortium name="Genoscope - CEA"/>
            <person name="William W."/>
        </authorList>
    </citation>
    <scope>NUCLEOTIDE SEQUENCE [LARGE SCALE GENOMIC DNA]</scope>
</reference>
<dbReference type="Pfam" id="PF00010">
    <property type="entry name" value="HLH"/>
    <property type="match status" value="1"/>
</dbReference>
<evidence type="ECO:0000313" key="12">
    <source>
        <dbReference type="Proteomes" id="UP001159428"/>
    </source>
</evidence>
<dbReference type="InterPro" id="IPR011598">
    <property type="entry name" value="bHLH_dom"/>
</dbReference>
<keyword evidence="4" id="KW-0744">Spermatogenesis</keyword>
<accession>A0AAU9XN32</accession>
<dbReference type="GO" id="GO:0000981">
    <property type="term" value="F:DNA-binding transcription factor activity, RNA polymerase II-specific"/>
    <property type="evidence" value="ECO:0007669"/>
    <property type="project" value="TreeGrafter"/>
</dbReference>
<dbReference type="EMBL" id="CALNXJ010000053">
    <property type="protein sequence ID" value="CAH3153555.1"/>
    <property type="molecule type" value="Genomic_DNA"/>
</dbReference>
<dbReference type="InterPro" id="IPR036638">
    <property type="entry name" value="HLH_DNA-bd_sf"/>
</dbReference>
<keyword evidence="12" id="KW-1185">Reference proteome</keyword>
<keyword evidence="6" id="KW-0238">DNA-binding</keyword>
<dbReference type="GO" id="GO:0007283">
    <property type="term" value="P:spermatogenesis"/>
    <property type="evidence" value="ECO:0007669"/>
    <property type="project" value="UniProtKB-KW"/>
</dbReference>
<evidence type="ECO:0000256" key="9">
    <source>
        <dbReference type="SAM" id="MobiDB-lite"/>
    </source>
</evidence>
<keyword evidence="7" id="KW-0804">Transcription</keyword>
<evidence type="ECO:0000256" key="4">
    <source>
        <dbReference type="ARBA" id="ARBA00022871"/>
    </source>
</evidence>
<dbReference type="GO" id="GO:0030154">
    <property type="term" value="P:cell differentiation"/>
    <property type="evidence" value="ECO:0007669"/>
    <property type="project" value="UniProtKB-KW"/>
</dbReference>
<dbReference type="PANTHER" id="PTHR15402:SF2">
    <property type="entry name" value="TRANSCRIPTION FACTOR LIKE 5"/>
    <property type="match status" value="1"/>
</dbReference>
<feature type="compositionally biased region" description="Polar residues" evidence="9">
    <location>
        <begin position="288"/>
        <end position="297"/>
    </location>
</feature>
<name>A0AAU9XN32_9CNID</name>
<feature type="compositionally biased region" description="Basic and acidic residues" evidence="9">
    <location>
        <begin position="403"/>
        <end position="413"/>
    </location>
</feature>
<evidence type="ECO:0000256" key="2">
    <source>
        <dbReference type="ARBA" id="ARBA00022473"/>
    </source>
</evidence>
<comment type="subcellular location">
    <subcellularLocation>
        <location evidence="1">Nucleus</location>
    </subcellularLocation>
</comment>
<keyword evidence="2" id="KW-0217">Developmental protein</keyword>
<evidence type="ECO:0000259" key="10">
    <source>
        <dbReference type="PROSITE" id="PS50888"/>
    </source>
</evidence>
<evidence type="ECO:0000313" key="11">
    <source>
        <dbReference type="EMBL" id="CAH3153555.1"/>
    </source>
</evidence>
<sequence>MVESKSEDSDTTVKRAEEKEKESGKGACLYVSSVKISDSTTIIIKKLESLEFTVIKESSIASASQLCASMRMALIVLEDCEENNFIETIKSPKACNEYTPIVFISSGPLSDSVRHLMQEQYIDELVFKCLTLECDLGSAVNRLITQPGQFAVTPKSKRPGIVRKRKFDKAFLSSRNNDCEGAAAAIPKEWQIPASNWGLHVPSVSSYLHGYDNTQSAYNHINPLLMSLSPMHQQDYHEKKSGVPIPAKQMSWGGLDNTQLLPHHPYHYYRHVTNGKSNVHIKKDRGGTESTIMSSGYMQRDKRQPSVVTKEEGKKQATEKTPQDISSTKQIEAKKSCDGASVNSNDKNNQSGKKTPKTKADKSDNRNQEKNVNEESCSPSSVNKGDTTGLKRKKPRSTGLTSLERKEHHLDKEKKRRERITKSWHWLRQLVPNCDPYADKATVFEMCVAYFHHCWNNHGPLLQQINKDFSSLNKVTISLEDMEKKVMEVLSNERKTFGIREEQS</sequence>
<evidence type="ECO:0000256" key="3">
    <source>
        <dbReference type="ARBA" id="ARBA00022782"/>
    </source>
</evidence>
<dbReference type="GO" id="GO:0000978">
    <property type="term" value="F:RNA polymerase II cis-regulatory region sequence-specific DNA binding"/>
    <property type="evidence" value="ECO:0007669"/>
    <property type="project" value="TreeGrafter"/>
</dbReference>
<feature type="compositionally biased region" description="Basic and acidic residues" evidence="9">
    <location>
        <begin position="358"/>
        <end position="373"/>
    </location>
</feature>
<comment type="caution">
    <text evidence="11">The sequence shown here is derived from an EMBL/GenBank/DDBJ whole genome shotgun (WGS) entry which is preliminary data.</text>
</comment>
<dbReference type="SUPFAM" id="SSF47459">
    <property type="entry name" value="HLH, helix-loop-helix DNA-binding domain"/>
    <property type="match status" value="1"/>
</dbReference>
<dbReference type="AlphaFoldDB" id="A0AAU9XN32"/>
<dbReference type="GO" id="GO:0046983">
    <property type="term" value="F:protein dimerization activity"/>
    <property type="evidence" value="ECO:0007669"/>
    <property type="project" value="InterPro"/>
</dbReference>
<gene>
    <name evidence="11" type="ORF">PMEA_00027173</name>
</gene>
<organism evidence="11 12">
    <name type="scientific">Pocillopora meandrina</name>
    <dbReference type="NCBI Taxonomy" id="46732"/>
    <lineage>
        <taxon>Eukaryota</taxon>
        <taxon>Metazoa</taxon>
        <taxon>Cnidaria</taxon>
        <taxon>Anthozoa</taxon>
        <taxon>Hexacorallia</taxon>
        <taxon>Scleractinia</taxon>
        <taxon>Astrocoeniina</taxon>
        <taxon>Pocilloporidae</taxon>
        <taxon>Pocillopora</taxon>
    </lineage>
</organism>
<dbReference type="PROSITE" id="PS50888">
    <property type="entry name" value="BHLH"/>
    <property type="match status" value="1"/>
</dbReference>
<feature type="compositionally biased region" description="Polar residues" evidence="9">
    <location>
        <begin position="374"/>
        <end position="386"/>
    </location>
</feature>
<feature type="compositionally biased region" description="Basic and acidic residues" evidence="9">
    <location>
        <begin position="299"/>
        <end position="322"/>
    </location>
</feature>
<feature type="domain" description="BHLH" evidence="10">
    <location>
        <begin position="404"/>
        <end position="454"/>
    </location>
</feature>
<dbReference type="Gene3D" id="4.10.280.10">
    <property type="entry name" value="Helix-loop-helix DNA-binding domain"/>
    <property type="match status" value="1"/>
</dbReference>
<evidence type="ECO:0000256" key="5">
    <source>
        <dbReference type="ARBA" id="ARBA00023015"/>
    </source>
</evidence>
<keyword evidence="3" id="KW-0221">Differentiation</keyword>
<protein>
    <recommendedName>
        <fullName evidence="10">BHLH domain-containing protein</fullName>
    </recommendedName>
</protein>
<feature type="region of interest" description="Disordered" evidence="9">
    <location>
        <begin position="277"/>
        <end position="417"/>
    </location>
</feature>
<keyword evidence="5" id="KW-0805">Transcription regulation</keyword>
<feature type="region of interest" description="Disordered" evidence="9">
    <location>
        <begin position="1"/>
        <end position="21"/>
    </location>
</feature>
<dbReference type="PANTHER" id="PTHR15402">
    <property type="entry name" value="TRANSCRIPTION FACTOR-LIKE 5 PROTEIN"/>
    <property type="match status" value="1"/>
</dbReference>